<gene>
    <name evidence="1" type="ORF">PGIGA_G00138580</name>
</gene>
<sequence length="72" mass="8338">MQERDSAVRTNQYSLDPPFMKLMLMVSQPLRITCAEGREGKRHRAAETFDFTKTHTQTQTHKHTQTHTHVSG</sequence>
<dbReference type="EMBL" id="CM040476">
    <property type="protein sequence ID" value="MCI4391800.1"/>
    <property type="molecule type" value="Genomic_DNA"/>
</dbReference>
<dbReference type="Proteomes" id="UP000829447">
    <property type="component" value="Linkage Group LG23"/>
</dbReference>
<protein>
    <submittedName>
        <fullName evidence="1">Uncharacterized protein</fullName>
    </submittedName>
</protein>
<evidence type="ECO:0000313" key="2">
    <source>
        <dbReference type="Proteomes" id="UP000829447"/>
    </source>
</evidence>
<accession>A0ACC5XMK8</accession>
<proteinExistence type="predicted"/>
<organism evidence="1 2">
    <name type="scientific">Pangasianodon gigas</name>
    <name type="common">Mekong giant catfish</name>
    <name type="synonym">Pangasius gigas</name>
    <dbReference type="NCBI Taxonomy" id="30993"/>
    <lineage>
        <taxon>Eukaryota</taxon>
        <taxon>Metazoa</taxon>
        <taxon>Chordata</taxon>
        <taxon>Craniata</taxon>
        <taxon>Vertebrata</taxon>
        <taxon>Euteleostomi</taxon>
        <taxon>Actinopterygii</taxon>
        <taxon>Neopterygii</taxon>
        <taxon>Teleostei</taxon>
        <taxon>Ostariophysi</taxon>
        <taxon>Siluriformes</taxon>
        <taxon>Pangasiidae</taxon>
        <taxon>Pangasianodon</taxon>
    </lineage>
</organism>
<keyword evidence="2" id="KW-1185">Reference proteome</keyword>
<comment type="caution">
    <text evidence="1">The sequence shown here is derived from an EMBL/GenBank/DDBJ whole genome shotgun (WGS) entry which is preliminary data.</text>
</comment>
<evidence type="ECO:0000313" key="1">
    <source>
        <dbReference type="EMBL" id="MCI4391800.1"/>
    </source>
</evidence>
<name>A0ACC5XMK8_PANGG</name>
<reference evidence="1 2" key="1">
    <citation type="journal article" date="2022" name="bioRxiv">
        <title>An ancient truncated duplication of the anti-Mullerian hormone receptor type 2 gene is a potential conserved master sex determinant in the Pangasiidae catfish family.</title>
        <authorList>
            <person name="Wen M."/>
            <person name="Pan Q."/>
            <person name="Jouanno E."/>
            <person name="Montfort J."/>
            <person name="Zahm M."/>
            <person name="Cabau C."/>
            <person name="Klopp C."/>
            <person name="Iampietro C."/>
            <person name="Roques C."/>
            <person name="Bouchez O."/>
            <person name="Castinel A."/>
            <person name="Donnadieu C."/>
            <person name="Parrinello H."/>
            <person name="Poncet C."/>
            <person name="Belmonte E."/>
            <person name="Gautier V."/>
            <person name="Avarre J.-C."/>
            <person name="Dugue R."/>
            <person name="Gustiano R."/>
            <person name="Ha T.T.T."/>
            <person name="Campet M."/>
            <person name="Sriphairoj K."/>
            <person name="Ribolli J."/>
            <person name="de Almeida F.L."/>
            <person name="Desvignes T."/>
            <person name="Postlethwait J.H."/>
            <person name="Bucao C.F."/>
            <person name="Robinson-Rechavi M."/>
            <person name="Bobe J."/>
            <person name="Herpin A."/>
            <person name="Guiguen Y."/>
        </authorList>
    </citation>
    <scope>NUCLEOTIDE SEQUENCE [LARGE SCALE GENOMIC DNA]</scope>
    <source>
        <strain evidence="1">YG-Dec2019</strain>
    </source>
</reference>